<sequence>MAGHNTIPTLRAVLCVRDLQGALFLRYDTDGASPHARQAGVTLFFM</sequence>
<reference evidence="1 2" key="1">
    <citation type="journal article" date="2010" name="BMC Genomics">
        <title>Genome analysis and comparative genomics of a Giardia intestinalis assemblage E isolate.</title>
        <authorList>
            <person name="Jerlstrom-Hultqvist J."/>
            <person name="Franzen O."/>
            <person name="Ankarklev J."/>
            <person name="Xu F."/>
            <person name="Nohynkova E."/>
            <person name="Andersson J.O."/>
            <person name="Svard S.G."/>
            <person name="Andersson B."/>
        </authorList>
    </citation>
    <scope>NUCLEOTIDE SEQUENCE [LARGE SCALE GENOMIC DNA]</scope>
    <source>
        <strain evidence="1 2">P15</strain>
    </source>
</reference>
<proteinExistence type="predicted"/>
<dbReference type="Proteomes" id="UP000008974">
    <property type="component" value="Unassembled WGS sequence"/>
</dbReference>
<gene>
    <name evidence="1" type="ORF">GLP15_997</name>
</gene>
<dbReference type="AlphaFoldDB" id="E1F335"/>
<name>E1F335_GIAIA</name>
<protein>
    <submittedName>
        <fullName evidence="1">Uncharacterized protein</fullName>
    </submittedName>
</protein>
<evidence type="ECO:0000313" key="2">
    <source>
        <dbReference type="Proteomes" id="UP000008974"/>
    </source>
</evidence>
<accession>E1F335</accession>
<evidence type="ECO:0000313" key="1">
    <source>
        <dbReference type="EMBL" id="EFO63179.1"/>
    </source>
</evidence>
<dbReference type="VEuPathDB" id="GiardiaDB:GLP15_997"/>
<dbReference type="EMBL" id="ACVC01000142">
    <property type="protein sequence ID" value="EFO63179.1"/>
    <property type="molecule type" value="Genomic_DNA"/>
</dbReference>
<comment type="caution">
    <text evidence="1">The sequence shown here is derived from an EMBL/GenBank/DDBJ whole genome shotgun (WGS) entry which is preliminary data.</text>
</comment>
<organism evidence="1 2">
    <name type="scientific">Giardia intestinalis (strain P15)</name>
    <name type="common">Giardia lamblia</name>
    <dbReference type="NCBI Taxonomy" id="658858"/>
    <lineage>
        <taxon>Eukaryota</taxon>
        <taxon>Metamonada</taxon>
        <taxon>Diplomonadida</taxon>
        <taxon>Hexamitidae</taxon>
        <taxon>Giardiinae</taxon>
        <taxon>Giardia</taxon>
    </lineage>
</organism>